<evidence type="ECO:0000256" key="2">
    <source>
        <dbReference type="ARBA" id="ARBA00022801"/>
    </source>
</evidence>
<dbReference type="PANTHER" id="PTHR31339:SF9">
    <property type="entry name" value="PLASMIN AND FIBRONECTIN-BINDING PROTEIN A"/>
    <property type="match status" value="1"/>
</dbReference>
<evidence type="ECO:0000256" key="1">
    <source>
        <dbReference type="ARBA" id="ARBA00008834"/>
    </source>
</evidence>
<dbReference type="InterPro" id="IPR011050">
    <property type="entry name" value="Pectin_lyase_fold/virulence"/>
</dbReference>
<keyword evidence="3 4" id="KW-0326">Glycosidase</keyword>
<dbReference type="Pfam" id="PF00295">
    <property type="entry name" value="Glyco_hydro_28"/>
    <property type="match status" value="1"/>
</dbReference>
<evidence type="ECO:0000256" key="4">
    <source>
        <dbReference type="RuleBase" id="RU361169"/>
    </source>
</evidence>
<protein>
    <submittedName>
        <fullName evidence="5">Polygalacturonase</fullName>
        <ecNumber evidence="5">3.2.1.15</ecNumber>
    </submittedName>
</protein>
<dbReference type="InterPro" id="IPR051801">
    <property type="entry name" value="GH28_Enzymes"/>
</dbReference>
<dbReference type="SUPFAM" id="SSF51126">
    <property type="entry name" value="Pectin lyase-like"/>
    <property type="match status" value="1"/>
</dbReference>
<name>A0A087D9V4_9BIFI</name>
<dbReference type="InterPro" id="IPR012334">
    <property type="entry name" value="Pectin_lyas_fold"/>
</dbReference>
<proteinExistence type="inferred from homology"/>
<organism evidence="5 6">
    <name type="scientific">Bifidobacterium saguini DSM 23967</name>
    <dbReference type="NCBI Taxonomy" id="1437607"/>
    <lineage>
        <taxon>Bacteria</taxon>
        <taxon>Bacillati</taxon>
        <taxon>Actinomycetota</taxon>
        <taxon>Actinomycetes</taxon>
        <taxon>Bifidobacteriales</taxon>
        <taxon>Bifidobacteriaceae</taxon>
        <taxon>Bifidobacterium</taxon>
    </lineage>
</organism>
<dbReference type="EC" id="3.2.1.15" evidence="5"/>
<dbReference type="PANTHER" id="PTHR31339">
    <property type="entry name" value="PECTIN LYASE-RELATED"/>
    <property type="match status" value="1"/>
</dbReference>
<dbReference type="STRING" id="1437607.BISA_0701"/>
<sequence>MVIMTTHDVRDYGAIADGITNNAKAIQAAINDCAANGGGMVTLAGGTYMSGTLWMKSNVTLNIDVTAMLLASPNINDYSAEHVHHQRYRNETNLDRCFIYAEDAHDFAIIGHGEINGNNKAFPNEGSIYRPMMFRMLRCNHVRLEGIKMVDSSSWTCALLDSEYFWAHGIDIHNSGKPNGDGLDFDGTSHVYISDCRIQGTDDNICLQSSSKDYPVHDYHITNCELSSICGGIRIGLKSIGDIHDVAISNCTFNRIWREGIKIECTEGGFISDITVSNCTMRDVTRPLFVILNNRYEPDGWGSSVELDHMPEIGTLERLSFSNITVTDSEEMANIHHGFGNDIQGQPKFAGFRFDAAEGHPIKDVTLRDIRYTYIGGVKKSDIPSDYPRLVDKLVEPDVKSSENYWPDWSRTTFMDIRNVDGLDAQGVRLHALHTDGRPATLFDGTRFVTEPDIVVA</sequence>
<dbReference type="Gene3D" id="2.160.20.10">
    <property type="entry name" value="Single-stranded right-handed beta-helix, Pectin lyase-like"/>
    <property type="match status" value="1"/>
</dbReference>
<reference evidence="5 6" key="1">
    <citation type="submission" date="2014-03" db="EMBL/GenBank/DDBJ databases">
        <title>Genomics of Bifidobacteria.</title>
        <authorList>
            <person name="Ventura M."/>
            <person name="Milani C."/>
            <person name="Lugli G.A."/>
        </authorList>
    </citation>
    <scope>NUCLEOTIDE SEQUENCE [LARGE SCALE GENOMIC DNA]</scope>
    <source>
        <strain evidence="5 6">DSM 23967</strain>
    </source>
</reference>
<dbReference type="AlphaFoldDB" id="A0A087D9V4"/>
<gene>
    <name evidence="5" type="ORF">BISA_0701</name>
</gene>
<comment type="similarity">
    <text evidence="1 4">Belongs to the glycosyl hydrolase 28 family.</text>
</comment>
<accession>A0A087D9V4</accession>
<dbReference type="InterPro" id="IPR000743">
    <property type="entry name" value="Glyco_hydro_28"/>
</dbReference>
<dbReference type="Proteomes" id="UP000029066">
    <property type="component" value="Unassembled WGS sequence"/>
</dbReference>
<evidence type="ECO:0000313" key="5">
    <source>
        <dbReference type="EMBL" id="KFI92304.1"/>
    </source>
</evidence>
<dbReference type="EMBL" id="JGZN01000008">
    <property type="protein sequence ID" value="KFI92304.1"/>
    <property type="molecule type" value="Genomic_DNA"/>
</dbReference>
<evidence type="ECO:0000256" key="3">
    <source>
        <dbReference type="ARBA" id="ARBA00023295"/>
    </source>
</evidence>
<evidence type="ECO:0000313" key="6">
    <source>
        <dbReference type="Proteomes" id="UP000029066"/>
    </source>
</evidence>
<dbReference type="GO" id="GO:0004650">
    <property type="term" value="F:polygalacturonase activity"/>
    <property type="evidence" value="ECO:0007669"/>
    <property type="project" value="UniProtKB-EC"/>
</dbReference>
<comment type="caution">
    <text evidence="5">The sequence shown here is derived from an EMBL/GenBank/DDBJ whole genome shotgun (WGS) entry which is preliminary data.</text>
</comment>
<dbReference type="SMART" id="SM00710">
    <property type="entry name" value="PbH1"/>
    <property type="match status" value="5"/>
</dbReference>
<dbReference type="GO" id="GO:0005975">
    <property type="term" value="P:carbohydrate metabolic process"/>
    <property type="evidence" value="ECO:0007669"/>
    <property type="project" value="InterPro"/>
</dbReference>
<keyword evidence="2 4" id="KW-0378">Hydrolase</keyword>
<dbReference type="InterPro" id="IPR006626">
    <property type="entry name" value="PbH1"/>
</dbReference>